<dbReference type="Proteomes" id="UP000182114">
    <property type="component" value="Unassembled WGS sequence"/>
</dbReference>
<dbReference type="Gene3D" id="3.40.50.300">
    <property type="entry name" value="P-loop containing nucleotide triphosphate hydrolases"/>
    <property type="match status" value="1"/>
</dbReference>
<dbReference type="InterPro" id="IPR003593">
    <property type="entry name" value="AAA+_ATPase"/>
</dbReference>
<accession>A0A1G7LP18</accession>
<evidence type="ECO:0000313" key="3">
    <source>
        <dbReference type="Proteomes" id="UP000182114"/>
    </source>
</evidence>
<protein>
    <recommendedName>
        <fullName evidence="1">AAA+ ATPase domain-containing protein</fullName>
    </recommendedName>
</protein>
<name>A0A1G7LP18_9FLAO</name>
<reference evidence="3" key="1">
    <citation type="submission" date="2016-10" db="EMBL/GenBank/DDBJ databases">
        <authorList>
            <person name="Varghese N."/>
            <person name="Submissions S."/>
        </authorList>
    </citation>
    <scope>NUCLEOTIDE SEQUENCE [LARGE SCALE GENOMIC DNA]</scope>
    <source>
        <strain evidence="3">DSM 24729</strain>
    </source>
</reference>
<evidence type="ECO:0000259" key="1">
    <source>
        <dbReference type="SMART" id="SM00382"/>
    </source>
</evidence>
<proteinExistence type="predicted"/>
<dbReference type="SMART" id="SM00382">
    <property type="entry name" value="AAA"/>
    <property type="match status" value="1"/>
</dbReference>
<dbReference type="SUPFAM" id="SSF52540">
    <property type="entry name" value="P-loop containing nucleoside triphosphate hydrolases"/>
    <property type="match status" value="1"/>
</dbReference>
<dbReference type="AlphaFoldDB" id="A0A1G7LP18"/>
<gene>
    <name evidence="2" type="ORF">SAMN04487992_1205</name>
</gene>
<dbReference type="InterPro" id="IPR027417">
    <property type="entry name" value="P-loop_NTPase"/>
</dbReference>
<dbReference type="EMBL" id="FNBD01000020">
    <property type="protein sequence ID" value="SDF51163.1"/>
    <property type="molecule type" value="Genomic_DNA"/>
</dbReference>
<evidence type="ECO:0000313" key="2">
    <source>
        <dbReference type="EMBL" id="SDF51163.1"/>
    </source>
</evidence>
<dbReference type="RefSeq" id="WP_074539488.1">
    <property type="nucleotide sequence ID" value="NZ_FNBD01000020.1"/>
</dbReference>
<feature type="domain" description="AAA+ ATPase" evidence="1">
    <location>
        <begin position="496"/>
        <end position="633"/>
    </location>
</feature>
<keyword evidence="3" id="KW-1185">Reference proteome</keyword>
<dbReference type="eggNOG" id="COG0464">
    <property type="taxonomic scope" value="Bacteria"/>
</dbReference>
<organism evidence="2 3">
    <name type="scientific">Cellulophaga baltica</name>
    <dbReference type="NCBI Taxonomy" id="76594"/>
    <lineage>
        <taxon>Bacteria</taxon>
        <taxon>Pseudomonadati</taxon>
        <taxon>Bacteroidota</taxon>
        <taxon>Flavobacteriia</taxon>
        <taxon>Flavobacteriales</taxon>
        <taxon>Flavobacteriaceae</taxon>
        <taxon>Cellulophaga</taxon>
    </lineage>
</organism>
<sequence>MQNNQPKLDEPLVKSVLKPLSEKFEAYKNSVLNCTAIEALTNLMSFNFSKLCHQYISYAHTEEPDTLIYSNDTYLLQYVLSEPLKDLIILHRDVLVQVHIGKHKNLEQQASDGALQHLLDASKEQLSQAISYFVSKIEIEEKRLLKFLASSKKLEDKTRHHLSPWDVYAEQYTTLLGQFSHIISTGIKTQETITAFYEINKHTNSVIDQIIKESEVLLDISNAAVSKIEAKEDSKELLSWIESSLTLIDATNLNSKEEFSSRVETKINNLEAYTIPTGTHQGYLLEKKINFNKSVKKWMDYNLLPLLMDLWDGNSNLNNFIKISLLNLKSSLKLGKENDNLIVFDIQLQSYRKIRKSLLENIENQKTIVSQLREMLTKEFLVSNCYDNHEFLEITIQNSINQYTSETTNVVARLKNALNTVVDKFNQSYDKVVSEDPLSKIDRASNCISQRMYKEVNADYDTLFLNKKFIGDLFLVSRTNQEAKLKEAIAQWNEGFNKSVLVLGTSLSGKTTFINHTTEILIDQKTIKLTPNDSVTIEGRKFKTTKNLKEALDEVKRSSFSKRRILLIDDLELWRDEKNTLLNNTRALIDFIESESDNVLVIVTTNPPMSVHLDTRCNFSNVFSTHISVNKCTQEEIYKAIIIRHSATHRAVINSSNEPLTESQINANVTKLSKKLDYNIGEVLQAWTYGTTVTEEGSILYKDSYLSFPDFFTKEENLIIKYTLLYKYISEKILKEFTGDFYESNLKSSLKRLINTKVILRDETGLLKINPVLNHDIYQILKYKDIIN</sequence>